<evidence type="ECO:0000313" key="10">
    <source>
        <dbReference type="Proteomes" id="UP000600171"/>
    </source>
</evidence>
<evidence type="ECO:0000256" key="8">
    <source>
        <dbReference type="SAM" id="Phobius"/>
    </source>
</evidence>
<keyword evidence="10" id="KW-1185">Reference proteome</keyword>
<feature type="transmembrane region" description="Helical" evidence="8">
    <location>
        <begin position="219"/>
        <end position="238"/>
    </location>
</feature>
<dbReference type="Pfam" id="PF09594">
    <property type="entry name" value="GT87"/>
    <property type="match status" value="1"/>
</dbReference>
<comment type="caution">
    <text evidence="9">The sequence shown here is derived from an EMBL/GenBank/DDBJ whole genome shotgun (WGS) entry which is preliminary data.</text>
</comment>
<evidence type="ECO:0000256" key="6">
    <source>
        <dbReference type="ARBA" id="ARBA00023136"/>
    </source>
</evidence>
<comment type="similarity">
    <text evidence="7">Belongs to the glycosyltransferase 87 family.</text>
</comment>
<feature type="transmembrane region" description="Helical" evidence="8">
    <location>
        <begin position="280"/>
        <end position="303"/>
    </location>
</feature>
<evidence type="ECO:0000256" key="5">
    <source>
        <dbReference type="ARBA" id="ARBA00022989"/>
    </source>
</evidence>
<feature type="transmembrane region" description="Helical" evidence="8">
    <location>
        <begin position="398"/>
        <end position="420"/>
    </location>
</feature>
<evidence type="ECO:0000256" key="4">
    <source>
        <dbReference type="ARBA" id="ARBA00022692"/>
    </source>
</evidence>
<sequence>MNPAVSSRAAQDEPRRAHSTAAVIAYLIFALVCAGNLWYSLTLGGLDFTVYRSGAMTVFDNEGFTKELYVIDLMRLGPDFSLPFTYPTFAALLFVPFAFMPKWAGITIMMLLAFGISWWLATWIYDYANQRGRKIPFQDTFGRTGTIALLAAIILLSGPWRRGLGLVQVNPLIMLLVLWDLVRPATRVPRGLFIGIAGGIKLTPLAFGLILLMRKDIKGVITLGLSFAATLAIGFALLPRESVEFWTSAVSDPSRVGNINYADNISIQGWLMHLGLGEGALLSILHYGLILLLLVGVAALLPLLEKRGMLISQIALNAFLMLSMSPISWSHHNTWLPLMAAALWLDAFPAFFSLLSRAARRTAQVLTWVAMVGLYISPLWIAIALYGSDQELDDVTPLPLFVSALPIICLFAVVLMWIYAGVRYRKQLAR</sequence>
<evidence type="ECO:0000256" key="7">
    <source>
        <dbReference type="ARBA" id="ARBA00024033"/>
    </source>
</evidence>
<feature type="transmembrane region" description="Helical" evidence="8">
    <location>
        <begin position="163"/>
        <end position="179"/>
    </location>
</feature>
<feature type="transmembrane region" description="Helical" evidence="8">
    <location>
        <begin position="21"/>
        <end position="41"/>
    </location>
</feature>
<feature type="transmembrane region" description="Helical" evidence="8">
    <location>
        <begin position="80"/>
        <end position="99"/>
    </location>
</feature>
<keyword evidence="5 8" id="KW-1133">Transmembrane helix</keyword>
<feature type="transmembrane region" description="Helical" evidence="8">
    <location>
        <begin position="191"/>
        <end position="212"/>
    </location>
</feature>
<evidence type="ECO:0000256" key="2">
    <source>
        <dbReference type="ARBA" id="ARBA00022475"/>
    </source>
</evidence>
<keyword evidence="2" id="KW-1003">Cell membrane</keyword>
<accession>A0A917MT94</accession>
<dbReference type="GO" id="GO:0016758">
    <property type="term" value="F:hexosyltransferase activity"/>
    <property type="evidence" value="ECO:0007669"/>
    <property type="project" value="InterPro"/>
</dbReference>
<evidence type="ECO:0000256" key="1">
    <source>
        <dbReference type="ARBA" id="ARBA00004651"/>
    </source>
</evidence>
<keyword evidence="6 8" id="KW-0472">Membrane</keyword>
<gene>
    <name evidence="9" type="ORF">GCM10007359_12060</name>
</gene>
<keyword evidence="3" id="KW-0808">Transferase</keyword>
<proteinExistence type="inferred from homology"/>
<dbReference type="EMBL" id="BMDC01000001">
    <property type="protein sequence ID" value="GGH62137.1"/>
    <property type="molecule type" value="Genomic_DNA"/>
</dbReference>
<name>A0A917MT94_9MICC</name>
<organism evidence="9 10">
    <name type="scientific">Rothia aerolata</name>
    <dbReference type="NCBI Taxonomy" id="1812262"/>
    <lineage>
        <taxon>Bacteria</taxon>
        <taxon>Bacillati</taxon>
        <taxon>Actinomycetota</taxon>
        <taxon>Actinomycetes</taxon>
        <taxon>Micrococcales</taxon>
        <taxon>Micrococcaceae</taxon>
        <taxon>Rothia</taxon>
    </lineage>
</organism>
<dbReference type="RefSeq" id="WP_188359360.1">
    <property type="nucleotide sequence ID" value="NZ_BMDC01000001.1"/>
</dbReference>
<keyword evidence="4 8" id="KW-0812">Transmembrane</keyword>
<dbReference type="InterPro" id="IPR018584">
    <property type="entry name" value="GT87"/>
</dbReference>
<feature type="transmembrane region" description="Helical" evidence="8">
    <location>
        <begin position="106"/>
        <end position="125"/>
    </location>
</feature>
<feature type="transmembrane region" description="Helical" evidence="8">
    <location>
        <begin position="310"/>
        <end position="329"/>
    </location>
</feature>
<evidence type="ECO:0000256" key="3">
    <source>
        <dbReference type="ARBA" id="ARBA00022679"/>
    </source>
</evidence>
<reference evidence="9 10" key="1">
    <citation type="journal article" date="2014" name="Int. J. Syst. Evol. Microbiol.">
        <title>Complete genome sequence of Corynebacterium casei LMG S-19264T (=DSM 44701T), isolated from a smear-ripened cheese.</title>
        <authorList>
            <consortium name="US DOE Joint Genome Institute (JGI-PGF)"/>
            <person name="Walter F."/>
            <person name="Albersmeier A."/>
            <person name="Kalinowski J."/>
            <person name="Ruckert C."/>
        </authorList>
    </citation>
    <scope>NUCLEOTIDE SEQUENCE [LARGE SCALE GENOMIC DNA]</scope>
    <source>
        <strain evidence="9 10">CCM 8669</strain>
    </source>
</reference>
<dbReference type="Proteomes" id="UP000600171">
    <property type="component" value="Unassembled WGS sequence"/>
</dbReference>
<comment type="subcellular location">
    <subcellularLocation>
        <location evidence="1">Cell membrane</location>
        <topology evidence="1">Multi-pass membrane protein</topology>
    </subcellularLocation>
</comment>
<feature type="transmembrane region" description="Helical" evidence="8">
    <location>
        <begin position="140"/>
        <end position="156"/>
    </location>
</feature>
<dbReference type="AlphaFoldDB" id="A0A917MT94"/>
<evidence type="ECO:0000313" key="9">
    <source>
        <dbReference type="EMBL" id="GGH62137.1"/>
    </source>
</evidence>
<feature type="transmembrane region" description="Helical" evidence="8">
    <location>
        <begin position="366"/>
        <end position="386"/>
    </location>
</feature>
<protein>
    <recommendedName>
        <fullName evidence="11">Sugar transporter</fullName>
    </recommendedName>
</protein>
<evidence type="ECO:0008006" key="11">
    <source>
        <dbReference type="Google" id="ProtNLM"/>
    </source>
</evidence>
<dbReference type="GO" id="GO:0005886">
    <property type="term" value="C:plasma membrane"/>
    <property type="evidence" value="ECO:0007669"/>
    <property type="project" value="UniProtKB-SubCell"/>
</dbReference>
<feature type="transmembrane region" description="Helical" evidence="8">
    <location>
        <begin position="335"/>
        <end position="354"/>
    </location>
</feature>